<evidence type="ECO:0000256" key="2">
    <source>
        <dbReference type="ARBA" id="ARBA00010734"/>
    </source>
</evidence>
<dbReference type="GO" id="GO:0000462">
    <property type="term" value="P:maturation of SSU-rRNA from tricistronic rRNA transcript (SSU-rRNA, 5.8S rRNA, LSU-rRNA)"/>
    <property type="evidence" value="ECO:0007669"/>
    <property type="project" value="InterPro"/>
</dbReference>
<comment type="subcellular location">
    <subcellularLocation>
        <location evidence="1">Nucleus</location>
        <location evidence="1">Nucleolus</location>
    </subcellularLocation>
</comment>
<feature type="domain" description="U3 small nucleolar RNA-associated protein 6 N-terminal" evidence="6">
    <location>
        <begin position="23"/>
        <end position="73"/>
    </location>
</feature>
<keyword evidence="3" id="KW-0698">rRNA processing</keyword>
<dbReference type="OrthoDB" id="28112at2759"/>
<dbReference type="PANTHER" id="PTHR23271">
    <property type="entry name" value="HEPATOCELLULAR CARCINOMA-ASSOCIATED ANTIGEN 66"/>
    <property type="match status" value="1"/>
</dbReference>
<dbReference type="GO" id="GO:0034388">
    <property type="term" value="C:Pwp2p-containing subcomplex of 90S preribosome"/>
    <property type="evidence" value="ECO:0007669"/>
    <property type="project" value="TreeGrafter"/>
</dbReference>
<keyword evidence="4" id="KW-0677">Repeat</keyword>
<name>A0A2H8TFM1_9HEMI</name>
<accession>A0A2H8TFM1</accession>
<evidence type="ECO:0000256" key="1">
    <source>
        <dbReference type="ARBA" id="ARBA00004604"/>
    </source>
</evidence>
<sequence>MAEFVQRRKEELITEVPVLNSHFKKSVVKNILNQREKFEYRLMRRNKQKSDFTLYITFLKSVIKKVKKMGSTTTETFKLINQHNNRIIDLYRASLKYFKDDVSLWKEYIKFLMKCKRFTLLRTVLNSALLLHGHISDSLYVFAIRQEFEDLKNIQKAREMYTDGLNAHKNSSKLYFEAFKCELAYSETLTQKVLKSGKELNLEDPALNGSVAKVIFESAVENVKNDTDLYFKMYEEAAQYNFSLDLSKEIKNFMLNTFSKDPNYWDTLATNELLKNTNNSEKFKITKCLDRYNAALSIIDTDEMWDKYLTTILKITSDTQNTEIYKRNLLRQSMYNAHKKNKLKPKHYIEWINKSKSSMTKEILDWAIEAYPNDTSILEINIKNKLTDTDELIAYKLLEHNVDKISPNLWLTIVEHFSNKPLISDIFCMIFGDKSVCSDEVKGKLGHEYLLWLSKNKSLDNARNTYNKLIMSNSCDASLCKTMVTLETEQQKVDINKTRQHFTLACMQFGKTNIDLWMERIYFELKYGSPKLVSSTYHQAVTTLNNEESDQFVEQYASNASKFMTICKI</sequence>
<evidence type="ECO:0000313" key="8">
    <source>
        <dbReference type="EMBL" id="MBW12875.1"/>
    </source>
</evidence>
<proteinExistence type="inferred from homology"/>
<dbReference type="InterPro" id="IPR011990">
    <property type="entry name" value="TPR-like_helical_dom_sf"/>
</dbReference>
<dbReference type="AlphaFoldDB" id="A0A2H8TFM1"/>
<dbReference type="Pfam" id="PF24892">
    <property type="entry name" value="UTP6_C"/>
    <property type="match status" value="1"/>
</dbReference>
<dbReference type="GO" id="GO:0030515">
    <property type="term" value="F:snoRNA binding"/>
    <property type="evidence" value="ECO:0007669"/>
    <property type="project" value="InterPro"/>
</dbReference>
<dbReference type="Pfam" id="PF08640">
    <property type="entry name" value="U3_assoc_6"/>
    <property type="match status" value="1"/>
</dbReference>
<dbReference type="InterPro" id="IPR056907">
    <property type="entry name" value="UTP6_C"/>
</dbReference>
<reference evidence="8" key="1">
    <citation type="submission" date="2017-10" db="EMBL/GenBank/DDBJ databases">
        <title>Transcriptome Assembly of Sugarcane Aphid Adults.</title>
        <authorList>
            <person name="Scully E.D."/>
            <person name="Palmer N.A."/>
            <person name="Geib S.M."/>
            <person name="Sarath G."/>
            <person name="Sattler S.E."/>
        </authorList>
    </citation>
    <scope>NUCLEOTIDE SEQUENCE</scope>
    <source>
        <tissue evidence="8">Whole body</tissue>
    </source>
</reference>
<dbReference type="EMBL" id="GFXV01001070">
    <property type="protein sequence ID" value="MBW12875.1"/>
    <property type="molecule type" value="Transcribed_RNA"/>
</dbReference>
<feature type="domain" description="U3 small nucleolar RNA-associated protein 6 homolog C-terminal" evidence="7">
    <location>
        <begin position="287"/>
        <end position="527"/>
    </location>
</feature>
<dbReference type="InterPro" id="IPR013949">
    <property type="entry name" value="Utp6"/>
</dbReference>
<gene>
    <name evidence="8" type="primary">UTP6_0</name>
</gene>
<dbReference type="SMART" id="SM00386">
    <property type="entry name" value="HAT"/>
    <property type="match status" value="4"/>
</dbReference>
<evidence type="ECO:0000259" key="7">
    <source>
        <dbReference type="Pfam" id="PF24892"/>
    </source>
</evidence>
<evidence type="ECO:0000259" key="6">
    <source>
        <dbReference type="Pfam" id="PF08640"/>
    </source>
</evidence>
<comment type="similarity">
    <text evidence="2">Belongs to the UTP6 family.</text>
</comment>
<evidence type="ECO:0000256" key="4">
    <source>
        <dbReference type="ARBA" id="ARBA00022737"/>
    </source>
</evidence>
<dbReference type="PANTHER" id="PTHR23271:SF1">
    <property type="entry name" value="U3 SMALL NUCLEOLAR RNA-ASSOCIATED PROTEIN 6 HOMOLOG"/>
    <property type="match status" value="1"/>
</dbReference>
<dbReference type="GO" id="GO:0032040">
    <property type="term" value="C:small-subunit processome"/>
    <property type="evidence" value="ECO:0007669"/>
    <property type="project" value="TreeGrafter"/>
</dbReference>
<evidence type="ECO:0000256" key="5">
    <source>
        <dbReference type="ARBA" id="ARBA00023242"/>
    </source>
</evidence>
<dbReference type="Gene3D" id="1.25.40.10">
    <property type="entry name" value="Tetratricopeptide repeat domain"/>
    <property type="match status" value="2"/>
</dbReference>
<dbReference type="InterPro" id="IPR055347">
    <property type="entry name" value="UTP6_N"/>
</dbReference>
<dbReference type="InterPro" id="IPR003107">
    <property type="entry name" value="HAT"/>
</dbReference>
<evidence type="ECO:0000256" key="3">
    <source>
        <dbReference type="ARBA" id="ARBA00022552"/>
    </source>
</evidence>
<organism evidence="8">
    <name type="scientific">Melanaphis sacchari</name>
    <dbReference type="NCBI Taxonomy" id="742174"/>
    <lineage>
        <taxon>Eukaryota</taxon>
        <taxon>Metazoa</taxon>
        <taxon>Ecdysozoa</taxon>
        <taxon>Arthropoda</taxon>
        <taxon>Hexapoda</taxon>
        <taxon>Insecta</taxon>
        <taxon>Pterygota</taxon>
        <taxon>Neoptera</taxon>
        <taxon>Paraneoptera</taxon>
        <taxon>Hemiptera</taxon>
        <taxon>Sternorrhyncha</taxon>
        <taxon>Aphidomorpha</taxon>
        <taxon>Aphidoidea</taxon>
        <taxon>Aphididae</taxon>
        <taxon>Aphidini</taxon>
        <taxon>Melanaphis</taxon>
    </lineage>
</organism>
<protein>
    <submittedName>
        <fullName evidence="8">U3 small nucleolar RNA-associated protein 6</fullName>
    </submittedName>
</protein>
<dbReference type="SUPFAM" id="SSF48452">
    <property type="entry name" value="TPR-like"/>
    <property type="match status" value="1"/>
</dbReference>
<keyword evidence="5" id="KW-0539">Nucleus</keyword>